<reference evidence="5 6" key="1">
    <citation type="journal article" date="2016" name="Sci. Rep.">
        <title>Insights into Adaptations to a Near-Obligate Nematode Endoparasitic Lifestyle from the Finished Genome of Drechmeria coniospora.</title>
        <authorList>
            <person name="Zhang L."/>
            <person name="Zhou Z."/>
            <person name="Guo Q."/>
            <person name="Fokkens L."/>
            <person name="Miskei M."/>
            <person name="Pocsi I."/>
            <person name="Zhang W."/>
            <person name="Chen M."/>
            <person name="Wang L."/>
            <person name="Sun Y."/>
            <person name="Donzelli B.G."/>
            <person name="Gibson D.M."/>
            <person name="Nelson D.R."/>
            <person name="Luo J.G."/>
            <person name="Rep M."/>
            <person name="Liu H."/>
            <person name="Yang S."/>
            <person name="Wang J."/>
            <person name="Krasnoff S.B."/>
            <person name="Xu Y."/>
            <person name="Molnar I."/>
            <person name="Lin M."/>
        </authorList>
    </citation>
    <scope>NUCLEOTIDE SEQUENCE [LARGE SCALE GENOMIC DNA]</scope>
    <source>
        <strain evidence="5 6">ARSEF 6962</strain>
    </source>
</reference>
<feature type="compositionally biased region" description="Low complexity" evidence="3">
    <location>
        <begin position="42"/>
        <end position="57"/>
    </location>
</feature>
<organism evidence="5 6">
    <name type="scientific">Drechmeria coniospora</name>
    <name type="common">Nematophagous fungus</name>
    <name type="synonym">Meria coniospora</name>
    <dbReference type="NCBI Taxonomy" id="98403"/>
    <lineage>
        <taxon>Eukaryota</taxon>
        <taxon>Fungi</taxon>
        <taxon>Dikarya</taxon>
        <taxon>Ascomycota</taxon>
        <taxon>Pezizomycotina</taxon>
        <taxon>Sordariomycetes</taxon>
        <taxon>Hypocreomycetidae</taxon>
        <taxon>Hypocreales</taxon>
        <taxon>Ophiocordycipitaceae</taxon>
        <taxon>Drechmeria</taxon>
    </lineage>
</organism>
<dbReference type="SUPFAM" id="SSF54695">
    <property type="entry name" value="POZ domain"/>
    <property type="match status" value="1"/>
</dbReference>
<dbReference type="SMART" id="SM00225">
    <property type="entry name" value="BTB"/>
    <property type="match status" value="1"/>
</dbReference>
<feature type="region of interest" description="Disordered" evidence="3">
    <location>
        <begin position="1"/>
        <end position="71"/>
    </location>
</feature>
<gene>
    <name evidence="5" type="ORF">DCS_06102</name>
</gene>
<dbReference type="Proteomes" id="UP000076580">
    <property type="component" value="Chromosome 03"/>
</dbReference>
<dbReference type="GeneID" id="63718745"/>
<feature type="region of interest" description="Disordered" evidence="3">
    <location>
        <begin position="738"/>
        <end position="775"/>
    </location>
</feature>
<dbReference type="Gene3D" id="3.30.710.10">
    <property type="entry name" value="Potassium Channel Kv1.1, Chain A"/>
    <property type="match status" value="1"/>
</dbReference>
<evidence type="ECO:0000259" key="4">
    <source>
        <dbReference type="PROSITE" id="PS50097"/>
    </source>
</evidence>
<dbReference type="SUPFAM" id="SSF117281">
    <property type="entry name" value="Kelch motif"/>
    <property type="match status" value="1"/>
</dbReference>
<dbReference type="EMBL" id="LAYC01000003">
    <property type="protein sequence ID" value="KYK54145.1"/>
    <property type="molecule type" value="Genomic_DNA"/>
</dbReference>
<dbReference type="CDD" id="cd14733">
    <property type="entry name" value="BACK"/>
    <property type="match status" value="1"/>
</dbReference>
<feature type="domain" description="BTB" evidence="4">
    <location>
        <begin position="556"/>
        <end position="625"/>
    </location>
</feature>
<dbReference type="Gene3D" id="2.120.10.80">
    <property type="entry name" value="Kelch-type beta propeller"/>
    <property type="match status" value="1"/>
</dbReference>
<dbReference type="PANTHER" id="PTHR46093">
    <property type="entry name" value="ACYL-COA-BINDING DOMAIN-CONTAINING PROTEIN 5"/>
    <property type="match status" value="1"/>
</dbReference>
<dbReference type="Pfam" id="PF00651">
    <property type="entry name" value="BTB"/>
    <property type="match status" value="1"/>
</dbReference>
<accession>A0A151GAP5</accession>
<dbReference type="RefSeq" id="XP_040653497.1">
    <property type="nucleotide sequence ID" value="XM_040803393.1"/>
</dbReference>
<proteinExistence type="predicted"/>
<comment type="caution">
    <text evidence="5">The sequence shown here is derived from an EMBL/GenBank/DDBJ whole genome shotgun (WGS) entry which is preliminary data.</text>
</comment>
<dbReference type="PROSITE" id="PS50097">
    <property type="entry name" value="BTB"/>
    <property type="match status" value="1"/>
</dbReference>
<keyword evidence="2" id="KW-0677">Repeat</keyword>
<dbReference type="InterPro" id="IPR015915">
    <property type="entry name" value="Kelch-typ_b-propeller"/>
</dbReference>
<feature type="region of interest" description="Disordered" evidence="3">
    <location>
        <begin position="483"/>
        <end position="509"/>
    </location>
</feature>
<sequence>MSQSSTPSHLPPAPSIFGGPASHASGPIQIDLHGQQPPPPAAAEAANEASDAASMMAEVTPPSAGSSSNTFIMANSPSKTLPVADGYRPKITRTLGQRPACLVNASVTYCGSNQIFAFGGFDQYTDEVYNHVLRLDLATHQWNLVDNYGDIPGVRMGHTATLYQGDKLLVFGGENEHRTYLSDLIIFDLKTAHWTQPQVSGPIPKGRARHAAVLHEDKLFIIGGITGQNNYVLDDICYLDLRTFTWSKAWRFVGRFDHSVYIWGDRVWVFGGLSEDMDKVSDLWWLDLKGSPEFDSRPHFGVFDRHSATGRACGSPRPPYSMAPPAVVGASGYAANSRTAQVNPPSFQLKTYAPTAPGSISSLKFMSGPSIPSQGSGTHYHAYSSGTLLDFLTPAATITPRECSLSALDLGMLRWQKLAEGREIFKSGYRWHYCTMNEEGTKAWLLGCPTDPAATDLGPNGYEEYLSDIMEIDLRRYGFLGNNMTTEPRTESRPSATTRPTESPSKGLGADLAKLFDLPPESGSGTDFVVTALAEGCDEEDVLSSGLIRADDVAGGESWLAADAPTSQPIHVHKLILQARWPHFSRLYNAQMAEFHTKKMHIPEPYTVVRAFLLYLYTDSIRGTVEPDSDATTSLSDVAGLLVMSNIYNIPHLRLLCVNRLAKELDVEHACVIWYCAGLAGEEWLRKRAATFCMTHWGRIVRSRGFLRLPRNALVDLSQEVDMEGRVIAGEELEWGSSSGRYGDTVHSTRKASISSNQTQVLDSEADDDEGMELS</sequence>
<keyword evidence="1" id="KW-0880">Kelch repeat</keyword>
<evidence type="ECO:0000256" key="1">
    <source>
        <dbReference type="ARBA" id="ARBA00022441"/>
    </source>
</evidence>
<name>A0A151GAP5_DRECN</name>
<evidence type="ECO:0000256" key="3">
    <source>
        <dbReference type="SAM" id="MobiDB-lite"/>
    </source>
</evidence>
<dbReference type="InterPro" id="IPR000210">
    <property type="entry name" value="BTB/POZ_dom"/>
</dbReference>
<feature type="compositionally biased region" description="Polar residues" evidence="3">
    <location>
        <begin position="483"/>
        <end position="504"/>
    </location>
</feature>
<keyword evidence="6" id="KW-1185">Reference proteome</keyword>
<dbReference type="InParanoid" id="A0A151GAP5"/>
<dbReference type="AlphaFoldDB" id="A0A151GAP5"/>
<protein>
    <submittedName>
        <fullName evidence="5">Kelch repeat protein</fullName>
    </submittedName>
</protein>
<dbReference type="InterPro" id="IPR011333">
    <property type="entry name" value="SKP1/BTB/POZ_sf"/>
</dbReference>
<evidence type="ECO:0000256" key="2">
    <source>
        <dbReference type="ARBA" id="ARBA00022737"/>
    </source>
</evidence>
<dbReference type="PANTHER" id="PTHR46093:SF18">
    <property type="entry name" value="FIBRONECTIN TYPE-III DOMAIN-CONTAINING PROTEIN"/>
    <property type="match status" value="1"/>
</dbReference>
<feature type="compositionally biased region" description="Polar residues" evidence="3">
    <location>
        <begin position="751"/>
        <end position="762"/>
    </location>
</feature>
<evidence type="ECO:0000313" key="5">
    <source>
        <dbReference type="EMBL" id="KYK54145.1"/>
    </source>
</evidence>
<feature type="compositionally biased region" description="Acidic residues" evidence="3">
    <location>
        <begin position="764"/>
        <end position="775"/>
    </location>
</feature>
<evidence type="ECO:0000313" key="6">
    <source>
        <dbReference type="Proteomes" id="UP000076580"/>
    </source>
</evidence>
<dbReference type="Pfam" id="PF24681">
    <property type="entry name" value="Kelch_KLHDC2_KLHL20_DRC7"/>
    <property type="match status" value="1"/>
</dbReference>